<accession>A0A2T0FNL8</accession>
<name>A0A2T0FNL8_9ASCO</name>
<evidence type="ECO:0000313" key="4">
    <source>
        <dbReference type="Proteomes" id="UP000238350"/>
    </source>
</evidence>
<keyword evidence="4" id="KW-1185">Reference proteome</keyword>
<feature type="region of interest" description="Disordered" evidence="2">
    <location>
        <begin position="247"/>
        <end position="271"/>
    </location>
</feature>
<evidence type="ECO:0000256" key="2">
    <source>
        <dbReference type="SAM" id="MobiDB-lite"/>
    </source>
</evidence>
<protein>
    <submittedName>
        <fullName evidence="3">Uncharacterized protein</fullName>
    </submittedName>
</protein>
<evidence type="ECO:0000256" key="1">
    <source>
        <dbReference type="SAM" id="Coils"/>
    </source>
</evidence>
<gene>
    <name evidence="3" type="ORF">B9G98_04206</name>
</gene>
<organism evidence="3 4">
    <name type="scientific">Wickerhamiella sorbophila</name>
    <dbReference type="NCBI Taxonomy" id="45607"/>
    <lineage>
        <taxon>Eukaryota</taxon>
        <taxon>Fungi</taxon>
        <taxon>Dikarya</taxon>
        <taxon>Ascomycota</taxon>
        <taxon>Saccharomycotina</taxon>
        <taxon>Dipodascomycetes</taxon>
        <taxon>Dipodascales</taxon>
        <taxon>Trichomonascaceae</taxon>
        <taxon>Wickerhamiella</taxon>
    </lineage>
</organism>
<dbReference type="EMBL" id="NDIQ01000022">
    <property type="protein sequence ID" value="PRT56586.1"/>
    <property type="molecule type" value="Genomic_DNA"/>
</dbReference>
<sequence length="271" mass="30406">MNEYDTLLPPAQGIGAHFYRGSWKVKFKHFILHNGQGSKSPRDPTSPGLRSSHLHITEPKLTSSSANIIDVSELAGRTLDPAQHESRVAVPVSPPTVNPRTSSLYSFDSFQQTFENHKRNTLAQSADTIQEKTSHSSLLTAVDFQQDNTRRIGELESDLKAAKEEISELKQVLQAEKERNSFLCQKIYDQHSGYSAEKVDFVQVVAEYKQAIRRLKEQKAIDTTHAPRPTERKSRLALEYLPTTVTRKSQNGFPHSVPIQESPQATVSVTD</sequence>
<dbReference type="GeneID" id="36517954"/>
<comment type="caution">
    <text evidence="3">The sequence shown here is derived from an EMBL/GenBank/DDBJ whole genome shotgun (WGS) entry which is preliminary data.</text>
</comment>
<reference evidence="3 4" key="1">
    <citation type="submission" date="2017-04" db="EMBL/GenBank/DDBJ databases">
        <title>Genome sequencing of [Candida] sorbophila.</title>
        <authorList>
            <person name="Ahn J.O."/>
        </authorList>
    </citation>
    <scope>NUCLEOTIDE SEQUENCE [LARGE SCALE GENOMIC DNA]</scope>
    <source>
        <strain evidence="3 4">DS02</strain>
    </source>
</reference>
<proteinExistence type="predicted"/>
<dbReference type="RefSeq" id="XP_024666531.1">
    <property type="nucleotide sequence ID" value="XM_024810763.1"/>
</dbReference>
<evidence type="ECO:0000313" key="3">
    <source>
        <dbReference type="EMBL" id="PRT56586.1"/>
    </source>
</evidence>
<keyword evidence="1" id="KW-0175">Coiled coil</keyword>
<feature type="coiled-coil region" evidence="1">
    <location>
        <begin position="145"/>
        <end position="179"/>
    </location>
</feature>
<dbReference type="AlphaFoldDB" id="A0A2T0FNL8"/>
<dbReference type="Proteomes" id="UP000238350">
    <property type="component" value="Unassembled WGS sequence"/>
</dbReference>